<accession>A0A0E9RFM3</accession>
<name>A0A0E9RFM3_ANGAN</name>
<reference evidence="1" key="2">
    <citation type="journal article" date="2015" name="Fish Shellfish Immunol.">
        <title>Early steps in the European eel (Anguilla anguilla)-Vibrio vulnificus interaction in the gills: Role of the RtxA13 toxin.</title>
        <authorList>
            <person name="Callol A."/>
            <person name="Pajuelo D."/>
            <person name="Ebbesson L."/>
            <person name="Teles M."/>
            <person name="MacKenzie S."/>
            <person name="Amaro C."/>
        </authorList>
    </citation>
    <scope>NUCLEOTIDE SEQUENCE</scope>
</reference>
<dbReference type="AlphaFoldDB" id="A0A0E9RFM3"/>
<evidence type="ECO:0000313" key="1">
    <source>
        <dbReference type="EMBL" id="JAH27879.1"/>
    </source>
</evidence>
<organism evidence="1">
    <name type="scientific">Anguilla anguilla</name>
    <name type="common">European freshwater eel</name>
    <name type="synonym">Muraena anguilla</name>
    <dbReference type="NCBI Taxonomy" id="7936"/>
    <lineage>
        <taxon>Eukaryota</taxon>
        <taxon>Metazoa</taxon>
        <taxon>Chordata</taxon>
        <taxon>Craniata</taxon>
        <taxon>Vertebrata</taxon>
        <taxon>Euteleostomi</taxon>
        <taxon>Actinopterygii</taxon>
        <taxon>Neopterygii</taxon>
        <taxon>Teleostei</taxon>
        <taxon>Anguilliformes</taxon>
        <taxon>Anguillidae</taxon>
        <taxon>Anguilla</taxon>
    </lineage>
</organism>
<reference evidence="1" key="1">
    <citation type="submission" date="2014-11" db="EMBL/GenBank/DDBJ databases">
        <authorList>
            <person name="Amaro Gonzalez C."/>
        </authorList>
    </citation>
    <scope>NUCLEOTIDE SEQUENCE</scope>
</reference>
<protein>
    <submittedName>
        <fullName evidence="1">Uncharacterized protein</fullName>
    </submittedName>
</protein>
<proteinExistence type="predicted"/>
<dbReference type="EMBL" id="GBXM01080698">
    <property type="protein sequence ID" value="JAH27879.1"/>
    <property type="molecule type" value="Transcribed_RNA"/>
</dbReference>
<sequence length="61" mass="7128">MGKCKKLLMPLLDRLIGNHVYVKNSGEINELKCFEKCVMKKVCQWKITKYIKDYSLMSKTG</sequence>